<name>A0AC35UCU0_9BILA</name>
<evidence type="ECO:0000313" key="1">
    <source>
        <dbReference type="Proteomes" id="UP000095286"/>
    </source>
</evidence>
<evidence type="ECO:0000313" key="2">
    <source>
        <dbReference type="WBParaSite" id="RSKR_0000961033.1"/>
    </source>
</evidence>
<protein>
    <submittedName>
        <fullName evidence="2">Methyltransf_11 domain-containing protein</fullName>
    </submittedName>
</protein>
<dbReference type="Proteomes" id="UP000095286">
    <property type="component" value="Unplaced"/>
</dbReference>
<dbReference type="WBParaSite" id="RSKR_0000961033.1">
    <property type="protein sequence ID" value="RSKR_0000961033.1"/>
    <property type="gene ID" value="RSKR_0000961033"/>
</dbReference>
<accession>A0AC35UCU0</accession>
<proteinExistence type="predicted"/>
<organism evidence="1 2">
    <name type="scientific">Rhabditophanes sp. KR3021</name>
    <dbReference type="NCBI Taxonomy" id="114890"/>
    <lineage>
        <taxon>Eukaryota</taxon>
        <taxon>Metazoa</taxon>
        <taxon>Ecdysozoa</taxon>
        <taxon>Nematoda</taxon>
        <taxon>Chromadorea</taxon>
        <taxon>Rhabditida</taxon>
        <taxon>Tylenchina</taxon>
        <taxon>Panagrolaimomorpha</taxon>
        <taxon>Strongyloidoidea</taxon>
        <taxon>Alloionematidae</taxon>
        <taxon>Rhabditophanes</taxon>
    </lineage>
</organism>
<reference evidence="2" key="1">
    <citation type="submission" date="2016-11" db="UniProtKB">
        <authorList>
            <consortium name="WormBaseParasite"/>
        </authorList>
    </citation>
    <scope>IDENTIFICATION</scope>
    <source>
        <strain evidence="2">KR3021</strain>
    </source>
</reference>
<sequence>MNFFKNINNPTNITSTKVRFSEEEARNIEKEYVHNVYTQLAAHCSPINRSLPKSSLKGGKVIQWPVVKKFLREFDKGSILMDVGTGQCKYELDDGYIIGFDSCADILMKVEKRDNVDVFVADSFRIPLREKCMDGALVISVIHHFTTPIRRKEVLAAIAKVMKVNSRCFINAWAFEQKNSTFESEDVLVPFHINPTPFAKFHKDSTKEDRIIKSAIAINIPENNSTPQSGMTSWFNDKVYKYIPNSFNKNNRDNNEKTNGNNVIPKIPPAIPRIIEGLKKQSTTEQLFCNVKRWSPAIGRKLLSLVKSPKDQFVDELVDTILTGALTDVLSTFQEVTYYRYYHVFKKGELESLIDEVEGLKVVDSFYDSANWCCIAEKIR</sequence>